<gene>
    <name evidence="3" type="ORF">IAC78_03810</name>
</gene>
<comment type="similarity">
    <text evidence="1">Belongs to the UPF0122 family.</text>
</comment>
<comment type="caution">
    <text evidence="3">The sequence shown here is derived from an EMBL/GenBank/DDBJ whole genome shotgun (WGS) entry which is preliminary data.</text>
</comment>
<dbReference type="AlphaFoldDB" id="A0A9D9D7Q3"/>
<comment type="function">
    <text evidence="2">Might take part in the signal recognition particle (SRP) pathway. This is inferred from the conservation of its genetic proximity to ftsY/ffh. May be a regulatory protein.</text>
</comment>
<dbReference type="SUPFAM" id="SSF88659">
    <property type="entry name" value="Sigma3 and sigma4 domains of RNA polymerase sigma factors"/>
    <property type="match status" value="1"/>
</dbReference>
<protein>
    <submittedName>
        <fullName evidence="3">Uncharacterized protein</fullName>
    </submittedName>
</protein>
<dbReference type="Gene3D" id="1.10.10.10">
    <property type="entry name" value="Winged helix-like DNA-binding domain superfamily/Winged helix DNA-binding domain"/>
    <property type="match status" value="1"/>
</dbReference>
<reference evidence="3" key="2">
    <citation type="journal article" date="2021" name="PeerJ">
        <title>Extensive microbial diversity within the chicken gut microbiome revealed by metagenomics and culture.</title>
        <authorList>
            <person name="Gilroy R."/>
            <person name="Ravi A."/>
            <person name="Getino M."/>
            <person name="Pursley I."/>
            <person name="Horton D.L."/>
            <person name="Alikhan N.F."/>
            <person name="Baker D."/>
            <person name="Gharbi K."/>
            <person name="Hall N."/>
            <person name="Watson M."/>
            <person name="Adriaenssens E.M."/>
            <person name="Foster-Nyarko E."/>
            <person name="Jarju S."/>
            <person name="Secka A."/>
            <person name="Antonio M."/>
            <person name="Oren A."/>
            <person name="Chaudhuri R.R."/>
            <person name="La Ragione R."/>
            <person name="Hildebrand F."/>
            <person name="Pallen M.J."/>
        </authorList>
    </citation>
    <scope>NUCLEOTIDE SEQUENCE</scope>
    <source>
        <strain evidence="3">1748</strain>
    </source>
</reference>
<dbReference type="PANTHER" id="PTHR40083">
    <property type="entry name" value="UPF0122 PROTEIN CBO2450/CLC_2298"/>
    <property type="match status" value="1"/>
</dbReference>
<dbReference type="PANTHER" id="PTHR40083:SF1">
    <property type="entry name" value="UPF0122 PROTEIN YLXM"/>
    <property type="match status" value="1"/>
</dbReference>
<dbReference type="EMBL" id="JADING010000108">
    <property type="protein sequence ID" value="MBO8414575.1"/>
    <property type="molecule type" value="Genomic_DNA"/>
</dbReference>
<name>A0A9D9D7Q3_9BACL</name>
<evidence type="ECO:0000256" key="2">
    <source>
        <dbReference type="ARBA" id="ARBA00024764"/>
    </source>
</evidence>
<dbReference type="InterPro" id="IPR013324">
    <property type="entry name" value="RNA_pol_sigma_r3/r4-like"/>
</dbReference>
<organism evidence="3 4">
    <name type="scientific">Candidatus Scatoplasma merdavium</name>
    <dbReference type="NCBI Taxonomy" id="2840932"/>
    <lineage>
        <taxon>Bacteria</taxon>
        <taxon>Bacillati</taxon>
        <taxon>Bacillota</taxon>
        <taxon>Bacilli</taxon>
        <taxon>Bacillales</taxon>
        <taxon>Candidatus Scatoplasma</taxon>
    </lineage>
</organism>
<accession>A0A9D9D7Q3</accession>
<proteinExistence type="inferred from homology"/>
<evidence type="ECO:0000313" key="4">
    <source>
        <dbReference type="Proteomes" id="UP000823629"/>
    </source>
</evidence>
<dbReference type="Proteomes" id="UP000823629">
    <property type="component" value="Unassembled WGS sequence"/>
</dbReference>
<sequence>MDEIEKKLRYNRLLTIYSSLLSDIEKEDMVSYYEDDLSLSEIAANRKVSRNAVFTSLKKAEAKLDKFESVLKIERQKLNLIERLKMIETSSDPKGEIKKLLEDIENGI</sequence>
<dbReference type="Pfam" id="PF04297">
    <property type="entry name" value="UPF0122"/>
    <property type="match status" value="1"/>
</dbReference>
<dbReference type="InterPro" id="IPR007394">
    <property type="entry name" value="UPF0122"/>
</dbReference>
<dbReference type="InterPro" id="IPR036388">
    <property type="entry name" value="WH-like_DNA-bd_sf"/>
</dbReference>
<evidence type="ECO:0000313" key="3">
    <source>
        <dbReference type="EMBL" id="MBO8414575.1"/>
    </source>
</evidence>
<evidence type="ECO:0000256" key="1">
    <source>
        <dbReference type="ARBA" id="ARBA00008720"/>
    </source>
</evidence>
<reference evidence="3" key="1">
    <citation type="submission" date="2020-10" db="EMBL/GenBank/DDBJ databases">
        <authorList>
            <person name="Gilroy R."/>
        </authorList>
    </citation>
    <scope>NUCLEOTIDE SEQUENCE</scope>
    <source>
        <strain evidence="3">1748</strain>
    </source>
</reference>